<accession>A0ABR4GDX6</accession>
<evidence type="ECO:0000256" key="3">
    <source>
        <dbReference type="ARBA" id="ARBA00022989"/>
    </source>
</evidence>
<dbReference type="InterPro" id="IPR049326">
    <property type="entry name" value="Rhodopsin_dom_fungi"/>
</dbReference>
<evidence type="ECO:0000259" key="8">
    <source>
        <dbReference type="Pfam" id="PF20684"/>
    </source>
</evidence>
<gene>
    <name evidence="9" type="ORF">BJX66DRAFT_335142</name>
</gene>
<keyword evidence="4 7" id="KW-0472">Membrane</keyword>
<feature type="transmembrane region" description="Helical" evidence="7">
    <location>
        <begin position="204"/>
        <end position="228"/>
    </location>
</feature>
<keyword evidence="10" id="KW-1185">Reference proteome</keyword>
<reference evidence="9 10" key="1">
    <citation type="submission" date="2024-07" db="EMBL/GenBank/DDBJ databases">
        <title>Section-level genome sequencing and comparative genomics of Aspergillus sections Usti and Cavernicolus.</title>
        <authorList>
            <consortium name="Lawrence Berkeley National Laboratory"/>
            <person name="Nybo J.L."/>
            <person name="Vesth T.C."/>
            <person name="Theobald S."/>
            <person name="Frisvad J.C."/>
            <person name="Larsen T.O."/>
            <person name="Kjaerboelling I."/>
            <person name="Rothschild-Mancinelli K."/>
            <person name="Lyhne E.K."/>
            <person name="Kogle M.E."/>
            <person name="Barry K."/>
            <person name="Clum A."/>
            <person name="Na H."/>
            <person name="Ledsgaard L."/>
            <person name="Lin J."/>
            <person name="Lipzen A."/>
            <person name="Kuo A."/>
            <person name="Riley R."/>
            <person name="Mondo S."/>
            <person name="Labutti K."/>
            <person name="Haridas S."/>
            <person name="Pangalinan J."/>
            <person name="Salamov A.A."/>
            <person name="Simmons B.A."/>
            <person name="Magnuson J.K."/>
            <person name="Chen J."/>
            <person name="Drula E."/>
            <person name="Henrissat B."/>
            <person name="Wiebenga A."/>
            <person name="Lubbers R.J."/>
            <person name="Gomes A.C."/>
            <person name="Makela M.R."/>
            <person name="Stajich J."/>
            <person name="Grigoriev I.V."/>
            <person name="Mortensen U.H."/>
            <person name="De Vries R.P."/>
            <person name="Baker S.E."/>
            <person name="Andersen M.R."/>
        </authorList>
    </citation>
    <scope>NUCLEOTIDE SEQUENCE [LARGE SCALE GENOMIC DNA]</scope>
    <source>
        <strain evidence="9 10">CBS 209.92</strain>
    </source>
</reference>
<feature type="transmembrane region" description="Helical" evidence="7">
    <location>
        <begin position="81"/>
        <end position="106"/>
    </location>
</feature>
<dbReference type="Pfam" id="PF20684">
    <property type="entry name" value="Fung_rhodopsin"/>
    <property type="match status" value="1"/>
</dbReference>
<evidence type="ECO:0000256" key="4">
    <source>
        <dbReference type="ARBA" id="ARBA00023136"/>
    </source>
</evidence>
<dbReference type="PANTHER" id="PTHR33048">
    <property type="entry name" value="PTH11-LIKE INTEGRAL MEMBRANE PROTEIN (AFU_ORTHOLOGUE AFUA_5G11245)"/>
    <property type="match status" value="1"/>
</dbReference>
<evidence type="ECO:0000256" key="2">
    <source>
        <dbReference type="ARBA" id="ARBA00022692"/>
    </source>
</evidence>
<feature type="domain" description="Rhodopsin" evidence="8">
    <location>
        <begin position="66"/>
        <end position="298"/>
    </location>
</feature>
<evidence type="ECO:0000256" key="7">
    <source>
        <dbReference type="SAM" id="Phobius"/>
    </source>
</evidence>
<protein>
    <recommendedName>
        <fullName evidence="8">Rhodopsin domain-containing protein</fullName>
    </recommendedName>
</protein>
<sequence>MPIQPYYWFPALVMDALPPNLDQVPALPPPPGETSNLDSGRAPSQTAIMAVAGIFLPLMLIAVVTRVYVRTRIIKLWGIEDTTCIFAACGSIANIGMYLNAVALGMGKHSWNVPITVVMSATNLRLLSPNVTYLFAICFAKLSILFLYRRLFPVYREKIFIWIGIIMNIVLSTTFMALSIANLIECIKFTSGVTTFCRFVHEEWVLWATASNVFTDFYIAILPIPRVLNLQTSNRRKFGLVLTFASGLCACGASVARLVHTCRNLYNPDAFWASADLAIYSIIEVNIGIIVACVCTFPVFFRTLRDSPFSKAFSSSVRSLLGSPRRGSKSESGGSLPLNDKPRPGVMVNSVSSGESNDREMRKFDPRGSVIGVEVGYRVDVHQV</sequence>
<evidence type="ECO:0000256" key="1">
    <source>
        <dbReference type="ARBA" id="ARBA00004141"/>
    </source>
</evidence>
<feature type="transmembrane region" description="Helical" evidence="7">
    <location>
        <begin position="126"/>
        <end position="148"/>
    </location>
</feature>
<feature type="transmembrane region" description="Helical" evidence="7">
    <location>
        <begin position="160"/>
        <end position="184"/>
    </location>
</feature>
<comment type="subcellular location">
    <subcellularLocation>
        <location evidence="1">Membrane</location>
        <topology evidence="1">Multi-pass membrane protein</topology>
    </subcellularLocation>
</comment>
<keyword evidence="3 7" id="KW-1133">Transmembrane helix</keyword>
<evidence type="ECO:0000256" key="6">
    <source>
        <dbReference type="SAM" id="MobiDB-lite"/>
    </source>
</evidence>
<comment type="caution">
    <text evidence="9">The sequence shown here is derived from an EMBL/GenBank/DDBJ whole genome shotgun (WGS) entry which is preliminary data.</text>
</comment>
<feature type="transmembrane region" description="Helical" evidence="7">
    <location>
        <begin position="47"/>
        <end position="69"/>
    </location>
</feature>
<dbReference type="InterPro" id="IPR052337">
    <property type="entry name" value="SAT4-like"/>
</dbReference>
<evidence type="ECO:0000256" key="5">
    <source>
        <dbReference type="ARBA" id="ARBA00038359"/>
    </source>
</evidence>
<evidence type="ECO:0000313" key="10">
    <source>
        <dbReference type="Proteomes" id="UP001610563"/>
    </source>
</evidence>
<feature type="transmembrane region" description="Helical" evidence="7">
    <location>
        <begin position="240"/>
        <end position="259"/>
    </location>
</feature>
<feature type="transmembrane region" description="Helical" evidence="7">
    <location>
        <begin position="279"/>
        <end position="301"/>
    </location>
</feature>
<dbReference type="PANTHER" id="PTHR33048:SF158">
    <property type="entry name" value="MEMBRANE PROTEIN PTH11-LIKE, PUTATIVE-RELATED"/>
    <property type="match status" value="1"/>
</dbReference>
<comment type="similarity">
    <text evidence="5">Belongs to the SAT4 family.</text>
</comment>
<feature type="region of interest" description="Disordered" evidence="6">
    <location>
        <begin position="319"/>
        <end position="363"/>
    </location>
</feature>
<organism evidence="9 10">
    <name type="scientific">Aspergillus keveii</name>
    <dbReference type="NCBI Taxonomy" id="714993"/>
    <lineage>
        <taxon>Eukaryota</taxon>
        <taxon>Fungi</taxon>
        <taxon>Dikarya</taxon>
        <taxon>Ascomycota</taxon>
        <taxon>Pezizomycotina</taxon>
        <taxon>Eurotiomycetes</taxon>
        <taxon>Eurotiomycetidae</taxon>
        <taxon>Eurotiales</taxon>
        <taxon>Aspergillaceae</taxon>
        <taxon>Aspergillus</taxon>
        <taxon>Aspergillus subgen. Nidulantes</taxon>
    </lineage>
</organism>
<dbReference type="Proteomes" id="UP001610563">
    <property type="component" value="Unassembled WGS sequence"/>
</dbReference>
<name>A0ABR4GDX6_9EURO</name>
<keyword evidence="2 7" id="KW-0812">Transmembrane</keyword>
<evidence type="ECO:0000313" key="9">
    <source>
        <dbReference type="EMBL" id="KAL2797239.1"/>
    </source>
</evidence>
<proteinExistence type="inferred from homology"/>
<dbReference type="EMBL" id="JBFTWV010000020">
    <property type="protein sequence ID" value="KAL2797239.1"/>
    <property type="molecule type" value="Genomic_DNA"/>
</dbReference>